<name>A0A5C5YAA7_9PLAN</name>
<protein>
    <submittedName>
        <fullName evidence="1">Uncharacterized protein</fullName>
    </submittedName>
</protein>
<organism evidence="1 2">
    <name type="scientific">Crateriforma conspicua</name>
    <dbReference type="NCBI Taxonomy" id="2527996"/>
    <lineage>
        <taxon>Bacteria</taxon>
        <taxon>Pseudomonadati</taxon>
        <taxon>Planctomycetota</taxon>
        <taxon>Planctomycetia</taxon>
        <taxon>Planctomycetales</taxon>
        <taxon>Planctomycetaceae</taxon>
        <taxon>Crateriforma</taxon>
    </lineage>
</organism>
<sequence>MRCNGAGLARFHEWQVKCPGPLIAAVRRMSNGDIESVPPHS</sequence>
<gene>
    <name evidence="1" type="ORF">Pan14r_49270</name>
</gene>
<evidence type="ECO:0000313" key="2">
    <source>
        <dbReference type="Proteomes" id="UP000317238"/>
    </source>
</evidence>
<proteinExistence type="predicted"/>
<keyword evidence="2" id="KW-1185">Reference proteome</keyword>
<comment type="caution">
    <text evidence="1">The sequence shown here is derived from an EMBL/GenBank/DDBJ whole genome shotgun (WGS) entry which is preliminary data.</text>
</comment>
<accession>A0A5C5YAA7</accession>
<dbReference type="Proteomes" id="UP000317238">
    <property type="component" value="Unassembled WGS sequence"/>
</dbReference>
<dbReference type="EMBL" id="SJPL01000001">
    <property type="protein sequence ID" value="TWT72607.1"/>
    <property type="molecule type" value="Genomic_DNA"/>
</dbReference>
<dbReference type="AlphaFoldDB" id="A0A5C5YAA7"/>
<evidence type="ECO:0000313" key="1">
    <source>
        <dbReference type="EMBL" id="TWT72607.1"/>
    </source>
</evidence>
<reference evidence="1 2" key="1">
    <citation type="submission" date="2019-02" db="EMBL/GenBank/DDBJ databases">
        <title>Deep-cultivation of Planctomycetes and their phenomic and genomic characterization uncovers novel biology.</title>
        <authorList>
            <person name="Wiegand S."/>
            <person name="Jogler M."/>
            <person name="Boedeker C."/>
            <person name="Pinto D."/>
            <person name="Vollmers J."/>
            <person name="Rivas-Marin E."/>
            <person name="Kohn T."/>
            <person name="Peeters S.H."/>
            <person name="Heuer A."/>
            <person name="Rast P."/>
            <person name="Oberbeckmann S."/>
            <person name="Bunk B."/>
            <person name="Jeske O."/>
            <person name="Meyerdierks A."/>
            <person name="Storesund J.E."/>
            <person name="Kallscheuer N."/>
            <person name="Luecker S."/>
            <person name="Lage O.M."/>
            <person name="Pohl T."/>
            <person name="Merkel B.J."/>
            <person name="Hornburger P."/>
            <person name="Mueller R.-W."/>
            <person name="Bruemmer F."/>
            <person name="Labrenz M."/>
            <person name="Spormann A.M."/>
            <person name="Op Den Camp H."/>
            <person name="Overmann J."/>
            <person name="Amann R."/>
            <person name="Jetten M.S.M."/>
            <person name="Mascher T."/>
            <person name="Medema M.H."/>
            <person name="Devos D.P."/>
            <person name="Kaster A.-K."/>
            <person name="Ovreas L."/>
            <person name="Rohde M."/>
            <person name="Galperin M.Y."/>
            <person name="Jogler C."/>
        </authorList>
    </citation>
    <scope>NUCLEOTIDE SEQUENCE [LARGE SCALE GENOMIC DNA]</scope>
    <source>
        <strain evidence="1 2">Pan14r</strain>
    </source>
</reference>